<proteinExistence type="predicted"/>
<reference evidence="2 3" key="1">
    <citation type="submission" date="2018-05" db="EMBL/GenBank/DDBJ databases">
        <title>Freshwater and sediment microbial communities from various areas in North America, analyzing microbe dynamics in response to fracking.</title>
        <authorList>
            <person name="Lamendella R."/>
        </authorList>
    </citation>
    <scope>NUCLEOTIDE SEQUENCE [LARGE SCALE GENOMIC DNA]</scope>
    <source>
        <strain evidence="2 3">125B1</strain>
    </source>
</reference>
<keyword evidence="1" id="KW-0472">Membrane</keyword>
<evidence type="ECO:0000313" key="3">
    <source>
        <dbReference type="Proteomes" id="UP000246964"/>
    </source>
</evidence>
<protein>
    <recommendedName>
        <fullName evidence="4">Zn-ribbon protein</fullName>
    </recommendedName>
</protein>
<feature type="transmembrane region" description="Helical" evidence="1">
    <location>
        <begin position="82"/>
        <end position="103"/>
    </location>
</feature>
<name>A0A317QDW0_9GAMM</name>
<evidence type="ECO:0000313" key="2">
    <source>
        <dbReference type="EMBL" id="PWW15121.1"/>
    </source>
</evidence>
<dbReference type="RefSeq" id="WP_110075065.1">
    <property type="nucleotide sequence ID" value="NZ_QGTT01000002.1"/>
</dbReference>
<keyword evidence="1" id="KW-0812">Transmembrane</keyword>
<sequence>MALIECPSCNKRMSDKADTCPHCDFRVAGATPEQRNRELERLLQAKKDKILGQSMLALLIAIAAFTYFFIQQPHPESWQSSAAYGAMIVGLVWFVLNRVRLLFLKRKR</sequence>
<dbReference type="OrthoDB" id="8685152at2"/>
<comment type="caution">
    <text evidence="2">The sequence shown here is derived from an EMBL/GenBank/DDBJ whole genome shotgun (WGS) entry which is preliminary data.</text>
</comment>
<evidence type="ECO:0008006" key="4">
    <source>
        <dbReference type="Google" id="ProtNLM"/>
    </source>
</evidence>
<keyword evidence="3" id="KW-1185">Reference proteome</keyword>
<evidence type="ECO:0000256" key="1">
    <source>
        <dbReference type="SAM" id="Phobius"/>
    </source>
</evidence>
<organism evidence="2 3">
    <name type="scientific">Pseudidiomarina maritima</name>
    <dbReference type="NCBI Taxonomy" id="519453"/>
    <lineage>
        <taxon>Bacteria</taxon>
        <taxon>Pseudomonadati</taxon>
        <taxon>Pseudomonadota</taxon>
        <taxon>Gammaproteobacteria</taxon>
        <taxon>Alteromonadales</taxon>
        <taxon>Idiomarinaceae</taxon>
        <taxon>Pseudidiomarina</taxon>
    </lineage>
</organism>
<dbReference type="Proteomes" id="UP000246964">
    <property type="component" value="Unassembled WGS sequence"/>
</dbReference>
<keyword evidence="1" id="KW-1133">Transmembrane helix</keyword>
<accession>A0A317QDW0</accession>
<dbReference type="EMBL" id="QGTT01000002">
    <property type="protein sequence ID" value="PWW15121.1"/>
    <property type="molecule type" value="Genomic_DNA"/>
</dbReference>
<feature type="transmembrane region" description="Helical" evidence="1">
    <location>
        <begin position="50"/>
        <end position="70"/>
    </location>
</feature>
<dbReference type="AlphaFoldDB" id="A0A317QDW0"/>
<gene>
    <name evidence="2" type="ORF">DET45_102124</name>
</gene>